<comment type="caution">
    <text evidence="3">The sequence shown here is derived from an EMBL/GenBank/DDBJ whole genome shotgun (WGS) entry which is preliminary data.</text>
</comment>
<evidence type="ECO:0000256" key="2">
    <source>
        <dbReference type="SAM" id="Phobius"/>
    </source>
</evidence>
<feature type="compositionally biased region" description="Basic and acidic residues" evidence="1">
    <location>
        <begin position="143"/>
        <end position="160"/>
    </location>
</feature>
<sequence length="455" mass="51197">MSNNEWLNDLRRKMEDHTEDVPDGLWDDIRNELFVEDKTETIIPLMMSDDLKAQDKAGSKMNHKPLLYRICGAAAAIVLFFIVGRLLVFNDKKEAVNVVQTKESSSKIPSSVHQSDEIYFEKETGLEKNDTDGLNHHFTVKNLNKDSDKTEKSEVEKNTENQKSNLESDQTQYAQNASPEQHENTEIKRVDEEIEMYELLTKEEREKKQKLKEAEKIKLAKNNNKKSWAIGLLTGNTASSSTEQFPGYATLNGMTLSLPEIWSSEYEENPLMAILLANQDKKVDAKIKHKTPVTFGASVSKKIGKKWSVGTGVNYTKLSAELTSGSGSNFIRSEQSIHYVGIPMQVNYNVIQKGSFTGYITAGGLIEKAVSGDIKTQYIVDGTVKEESKEKIDEKPVQISVNTAVGLQLKVIKNIGIYAEPGVSYHFKDNSSLQTIYKEKPLNFNIKFGIRIIID</sequence>
<feature type="transmembrane region" description="Helical" evidence="2">
    <location>
        <begin position="66"/>
        <end position="88"/>
    </location>
</feature>
<protein>
    <submittedName>
        <fullName evidence="3">PorT family protein</fullName>
    </submittedName>
</protein>
<dbReference type="Proteomes" id="UP000618240">
    <property type="component" value="Unassembled WGS sequence"/>
</dbReference>
<reference evidence="3 4" key="1">
    <citation type="submission" date="2021-09" db="EMBL/GenBank/DDBJ databases">
        <title>Genome sequencing and assembly of Chryseobacterium sp. RG1.</title>
        <authorList>
            <person name="Chhetri G."/>
        </authorList>
    </citation>
    <scope>NUCLEOTIDE SEQUENCE [LARGE SCALE GENOMIC DNA]</scope>
    <source>
        <strain evidence="3 4">RG1</strain>
    </source>
</reference>
<dbReference type="PANTHER" id="PTHR32039">
    <property type="entry name" value="MAGNESIUM-CHELATASE SUBUNIT CHLI"/>
    <property type="match status" value="1"/>
</dbReference>
<keyword evidence="2" id="KW-0812">Transmembrane</keyword>
<dbReference type="PANTHER" id="PTHR32039:SF9">
    <property type="entry name" value="MAGNESIUM-CHELATASE SUBUNIT CHLI-2, CHLOROPLASTIC"/>
    <property type="match status" value="1"/>
</dbReference>
<feature type="compositionally biased region" description="Basic and acidic residues" evidence="1">
    <location>
        <begin position="180"/>
        <end position="189"/>
    </location>
</feature>
<accession>A0ABS7ZZM1</accession>
<feature type="region of interest" description="Disordered" evidence="1">
    <location>
        <begin position="143"/>
        <end position="189"/>
    </location>
</feature>
<dbReference type="RefSeq" id="WP_225687403.1">
    <property type="nucleotide sequence ID" value="NZ_JAERSE020000002.1"/>
</dbReference>
<evidence type="ECO:0000313" key="3">
    <source>
        <dbReference type="EMBL" id="MCA6067032.1"/>
    </source>
</evidence>
<organism evidence="3 4">
    <name type="scientific">Chryseobacterium tagetis</name>
    <dbReference type="NCBI Taxonomy" id="2801334"/>
    <lineage>
        <taxon>Bacteria</taxon>
        <taxon>Pseudomonadati</taxon>
        <taxon>Bacteroidota</taxon>
        <taxon>Flavobacteriia</taxon>
        <taxon>Flavobacteriales</taxon>
        <taxon>Weeksellaceae</taxon>
        <taxon>Chryseobacterium group</taxon>
        <taxon>Chryseobacterium</taxon>
    </lineage>
</organism>
<dbReference type="InterPro" id="IPR045006">
    <property type="entry name" value="CHLI-like"/>
</dbReference>
<keyword evidence="2" id="KW-0472">Membrane</keyword>
<dbReference type="EMBL" id="JAERSE020000002">
    <property type="protein sequence ID" value="MCA6067032.1"/>
    <property type="molecule type" value="Genomic_DNA"/>
</dbReference>
<evidence type="ECO:0000313" key="4">
    <source>
        <dbReference type="Proteomes" id="UP000618240"/>
    </source>
</evidence>
<feature type="compositionally biased region" description="Polar residues" evidence="1">
    <location>
        <begin position="161"/>
        <end position="179"/>
    </location>
</feature>
<evidence type="ECO:0000256" key="1">
    <source>
        <dbReference type="SAM" id="MobiDB-lite"/>
    </source>
</evidence>
<gene>
    <name evidence="3" type="ORF">JI747_007570</name>
</gene>
<keyword evidence="2" id="KW-1133">Transmembrane helix</keyword>
<keyword evidence="4" id="KW-1185">Reference proteome</keyword>
<name>A0ABS7ZZM1_9FLAO</name>
<proteinExistence type="predicted"/>